<gene>
    <name evidence="2" type="ORF">NQ317_001183</name>
</gene>
<proteinExistence type="predicted"/>
<comment type="caution">
    <text evidence="2">The sequence shown here is derived from an EMBL/GenBank/DDBJ whole genome shotgun (WGS) entry which is preliminary data.</text>
</comment>
<keyword evidence="1" id="KW-1133">Transmembrane helix</keyword>
<sequence length="75" mass="9621">MTKWALKQDKGLMLFYHYALVTGRWRTRLYKDILFHWIFFYITRIWFLFLKFGRYIITTLDYYIEMTCEKRRIIY</sequence>
<keyword evidence="1" id="KW-0812">Transmembrane</keyword>
<evidence type="ECO:0000256" key="1">
    <source>
        <dbReference type="SAM" id="Phobius"/>
    </source>
</evidence>
<dbReference type="Proteomes" id="UP001162164">
    <property type="component" value="Unassembled WGS sequence"/>
</dbReference>
<organism evidence="2 3">
    <name type="scientific">Molorchus minor</name>
    <dbReference type="NCBI Taxonomy" id="1323400"/>
    <lineage>
        <taxon>Eukaryota</taxon>
        <taxon>Metazoa</taxon>
        <taxon>Ecdysozoa</taxon>
        <taxon>Arthropoda</taxon>
        <taxon>Hexapoda</taxon>
        <taxon>Insecta</taxon>
        <taxon>Pterygota</taxon>
        <taxon>Neoptera</taxon>
        <taxon>Endopterygota</taxon>
        <taxon>Coleoptera</taxon>
        <taxon>Polyphaga</taxon>
        <taxon>Cucujiformia</taxon>
        <taxon>Chrysomeloidea</taxon>
        <taxon>Cerambycidae</taxon>
        <taxon>Lamiinae</taxon>
        <taxon>Monochamini</taxon>
        <taxon>Molorchus</taxon>
    </lineage>
</organism>
<accession>A0ABQ9J263</accession>
<dbReference type="EMBL" id="JAPWTJ010001504">
    <property type="protein sequence ID" value="KAJ8971281.1"/>
    <property type="molecule type" value="Genomic_DNA"/>
</dbReference>
<name>A0ABQ9J263_9CUCU</name>
<reference evidence="2" key="1">
    <citation type="journal article" date="2023" name="Insect Mol. Biol.">
        <title>Genome sequencing provides insights into the evolution of gene families encoding plant cell wall-degrading enzymes in longhorned beetles.</title>
        <authorList>
            <person name="Shin N.R."/>
            <person name="Okamura Y."/>
            <person name="Kirsch R."/>
            <person name="Pauchet Y."/>
        </authorList>
    </citation>
    <scope>NUCLEOTIDE SEQUENCE</scope>
    <source>
        <strain evidence="2">MMC_N1</strain>
    </source>
</reference>
<evidence type="ECO:0000313" key="3">
    <source>
        <dbReference type="Proteomes" id="UP001162164"/>
    </source>
</evidence>
<evidence type="ECO:0000313" key="2">
    <source>
        <dbReference type="EMBL" id="KAJ8971281.1"/>
    </source>
</evidence>
<feature type="transmembrane region" description="Helical" evidence="1">
    <location>
        <begin position="34"/>
        <end position="57"/>
    </location>
</feature>
<keyword evidence="3" id="KW-1185">Reference proteome</keyword>
<protein>
    <submittedName>
        <fullName evidence="2">Uncharacterized protein</fullName>
    </submittedName>
</protein>
<keyword evidence="1" id="KW-0472">Membrane</keyword>